<dbReference type="RefSeq" id="WP_190917173.1">
    <property type="nucleotide sequence ID" value="NZ_JACXIZ010000016.1"/>
</dbReference>
<evidence type="ECO:0000313" key="9">
    <source>
        <dbReference type="Proteomes" id="UP000621560"/>
    </source>
</evidence>
<dbReference type="GO" id="GO:0055085">
    <property type="term" value="P:transmembrane transport"/>
    <property type="evidence" value="ECO:0007669"/>
    <property type="project" value="InterPro"/>
</dbReference>
<keyword evidence="3 6" id="KW-0812">Transmembrane</keyword>
<evidence type="ECO:0000256" key="6">
    <source>
        <dbReference type="RuleBase" id="RU363032"/>
    </source>
</evidence>
<evidence type="ECO:0000256" key="1">
    <source>
        <dbReference type="ARBA" id="ARBA00004141"/>
    </source>
</evidence>
<dbReference type="CDD" id="cd06261">
    <property type="entry name" value="TM_PBP2"/>
    <property type="match status" value="1"/>
</dbReference>
<dbReference type="PANTHER" id="PTHR43496:SF1">
    <property type="entry name" value="POLYGALACTURONAN_RHAMNOGALACTURONAN TRANSPORT SYSTEM PERMEASE PROTEIN YTEP"/>
    <property type="match status" value="1"/>
</dbReference>
<dbReference type="AlphaFoldDB" id="A0A927BRN5"/>
<evidence type="ECO:0000256" key="5">
    <source>
        <dbReference type="ARBA" id="ARBA00023136"/>
    </source>
</evidence>
<dbReference type="Proteomes" id="UP000621560">
    <property type="component" value="Unassembled WGS sequence"/>
</dbReference>
<feature type="transmembrane region" description="Helical" evidence="6">
    <location>
        <begin position="227"/>
        <end position="251"/>
    </location>
</feature>
<feature type="transmembrane region" description="Helical" evidence="6">
    <location>
        <begin position="32"/>
        <end position="52"/>
    </location>
</feature>
<feature type="transmembrane region" description="Helical" evidence="6">
    <location>
        <begin position="180"/>
        <end position="206"/>
    </location>
</feature>
<reference evidence="8" key="1">
    <citation type="submission" date="2020-09" db="EMBL/GenBank/DDBJ databases">
        <title>A novel bacterium of genus Paenibacillus, isolated from South China Sea.</title>
        <authorList>
            <person name="Huang H."/>
            <person name="Mo K."/>
            <person name="Hu Y."/>
        </authorList>
    </citation>
    <scope>NUCLEOTIDE SEQUENCE</scope>
    <source>
        <strain evidence="8">IB182496</strain>
    </source>
</reference>
<dbReference type="Pfam" id="PF00528">
    <property type="entry name" value="BPD_transp_1"/>
    <property type="match status" value="1"/>
</dbReference>
<feature type="transmembrane region" description="Helical" evidence="6">
    <location>
        <begin position="140"/>
        <end position="160"/>
    </location>
</feature>
<comment type="subcellular location">
    <subcellularLocation>
        <location evidence="6">Cell membrane</location>
        <topology evidence="6">Multi-pass membrane protein</topology>
    </subcellularLocation>
    <subcellularLocation>
        <location evidence="1">Membrane</location>
        <topology evidence="1">Multi-pass membrane protein</topology>
    </subcellularLocation>
</comment>
<evidence type="ECO:0000256" key="2">
    <source>
        <dbReference type="ARBA" id="ARBA00022448"/>
    </source>
</evidence>
<evidence type="ECO:0000256" key="4">
    <source>
        <dbReference type="ARBA" id="ARBA00022989"/>
    </source>
</evidence>
<accession>A0A927BRN5</accession>
<dbReference type="PANTHER" id="PTHR43496">
    <property type="entry name" value="PROTEIN LPLB"/>
    <property type="match status" value="1"/>
</dbReference>
<protein>
    <submittedName>
        <fullName evidence="8">Sugar ABC transporter permease</fullName>
    </submittedName>
</protein>
<evidence type="ECO:0000259" key="7">
    <source>
        <dbReference type="PROSITE" id="PS50928"/>
    </source>
</evidence>
<gene>
    <name evidence="8" type="ORF">IDH44_09985</name>
</gene>
<organism evidence="8 9">
    <name type="scientific">Paenibacillus sabuli</name>
    <dbReference type="NCBI Taxonomy" id="2772509"/>
    <lineage>
        <taxon>Bacteria</taxon>
        <taxon>Bacillati</taxon>
        <taxon>Bacillota</taxon>
        <taxon>Bacilli</taxon>
        <taxon>Bacillales</taxon>
        <taxon>Paenibacillaceae</taxon>
        <taxon>Paenibacillus</taxon>
    </lineage>
</organism>
<feature type="transmembrane region" description="Helical" evidence="6">
    <location>
        <begin position="98"/>
        <end position="119"/>
    </location>
</feature>
<keyword evidence="2 6" id="KW-0813">Transport</keyword>
<keyword evidence="4 6" id="KW-1133">Transmembrane helix</keyword>
<comment type="similarity">
    <text evidence="6">Belongs to the binding-protein-dependent transport system permease family.</text>
</comment>
<dbReference type="Gene3D" id="1.10.3720.10">
    <property type="entry name" value="MetI-like"/>
    <property type="match status" value="1"/>
</dbReference>
<keyword evidence="5 6" id="KW-0472">Membrane</keyword>
<proteinExistence type="inferred from homology"/>
<dbReference type="EMBL" id="JACXIZ010000016">
    <property type="protein sequence ID" value="MBD2845518.1"/>
    <property type="molecule type" value="Genomic_DNA"/>
</dbReference>
<dbReference type="SUPFAM" id="SSF161098">
    <property type="entry name" value="MetI-like"/>
    <property type="match status" value="1"/>
</dbReference>
<feature type="domain" description="ABC transmembrane type-1" evidence="7">
    <location>
        <begin position="94"/>
        <end position="308"/>
    </location>
</feature>
<comment type="caution">
    <text evidence="8">The sequence shown here is derived from an EMBL/GenBank/DDBJ whole genome shotgun (WGS) entry which is preliminary data.</text>
</comment>
<evidence type="ECO:0000313" key="8">
    <source>
        <dbReference type="EMBL" id="MBD2845518.1"/>
    </source>
</evidence>
<dbReference type="InterPro" id="IPR000515">
    <property type="entry name" value="MetI-like"/>
</dbReference>
<keyword evidence="9" id="KW-1185">Reference proteome</keyword>
<feature type="transmembrane region" description="Helical" evidence="6">
    <location>
        <begin position="292"/>
        <end position="312"/>
    </location>
</feature>
<evidence type="ECO:0000256" key="3">
    <source>
        <dbReference type="ARBA" id="ARBA00022692"/>
    </source>
</evidence>
<sequence length="322" mass="36605">MADAAQARRTSHNTAVGARPQRQGLLRELRNYWPLYAMAMPGVLFFLVFKYVPLAGSVIAFKDYMIFKGLAESPWVGWKHFRAFFEYPDFARVFRNTLLIGLYNLVFVFPFPIVLALLFNELRSMAYKRTLQTIYYVPHFFSWVIIAGITFDVLSNTGIVNALREWVGLEPVLFMQEERFFRSIVVLTSIWRDAGWGTIVLLAAIAGINPEVYESALVDGAGRIRQIFSITLPLIMPTVLVLFLLQIGHFLDLSFEQIYNLLTPMTYGVGDVIDTYVYRVGIIEAQYSSTTAIGLFQSVIGLVLVLGFNSLAKRYQREGGLF</sequence>
<dbReference type="GO" id="GO:0005886">
    <property type="term" value="C:plasma membrane"/>
    <property type="evidence" value="ECO:0007669"/>
    <property type="project" value="UniProtKB-SubCell"/>
</dbReference>
<dbReference type="PROSITE" id="PS50928">
    <property type="entry name" value="ABC_TM1"/>
    <property type="match status" value="1"/>
</dbReference>
<dbReference type="InterPro" id="IPR035906">
    <property type="entry name" value="MetI-like_sf"/>
</dbReference>
<name>A0A927BRN5_9BACL</name>